<evidence type="ECO:0000256" key="2">
    <source>
        <dbReference type="ARBA" id="ARBA00022771"/>
    </source>
</evidence>
<evidence type="ECO:0000256" key="5">
    <source>
        <dbReference type="SAM" id="MobiDB-lite"/>
    </source>
</evidence>
<dbReference type="AlphaFoldDB" id="A0A8H3I2E4"/>
<dbReference type="InterPro" id="IPR002893">
    <property type="entry name" value="Znf_MYND"/>
</dbReference>
<dbReference type="Proteomes" id="UP000663827">
    <property type="component" value="Unassembled WGS sequence"/>
</dbReference>
<dbReference type="PROSITE" id="PS50865">
    <property type="entry name" value="ZF_MYND_2"/>
    <property type="match status" value="1"/>
</dbReference>
<proteinExistence type="predicted"/>
<name>A0A8H3I2E4_9AGAM</name>
<dbReference type="Gene3D" id="6.10.140.2220">
    <property type="match status" value="1"/>
</dbReference>
<evidence type="ECO:0000256" key="3">
    <source>
        <dbReference type="ARBA" id="ARBA00022833"/>
    </source>
</evidence>
<dbReference type="GO" id="GO:0008270">
    <property type="term" value="F:zinc ion binding"/>
    <property type="evidence" value="ECO:0007669"/>
    <property type="project" value="UniProtKB-KW"/>
</dbReference>
<gene>
    <name evidence="7" type="ORF">RDB_LOCUS156524</name>
</gene>
<sequence length="594" mass="67414">MSRSSSPSYSTGSEYAGASRGSSASTGATSDSDVVLDGQWGPALPEYLEHFNQAYKDHWLIVLSSNKLLEEKAQKTIARLHNPATKPWILLEDIFLLTLHSKYMSVLITPLCVGTVLRLFKEYERQCSGYLFTQYVGFLSIHLIIRLLEMGMIVRSRTLEGFESLVAESDNELNITEPLTKFALSLAEESLIVTANEGHHWLFDHAARTTGKGAKPLGGIPFDIISIIHKRLWDERKMFSMVCTHTYLPGWAPLWFATLICLKETNTDPIERDKLMGLLYRFMLVSDDDDEMAISARLLVAVHVSGEFEHNDYYSDPVDEEDARVLVLSYIRRMKPNQGNLSDQPVRLLLSFVNTCIFESAIFGMVPHLAPTCWQASVLHAWRVIKECSHLGQNEKEHVISPLVDKMGTKMNLYKLIETFADGDMINLLAQSLFRLPDFEDITRMVQAIAETAQNLINMRDALTRVEQNDISLDVFRSGYKDWLKAYRYSLGHLPEWESPDSPFYGYSQIVRDGIRKLGETLHFEVPEDPSSNFESGMCAYNRCPDPYPTFGIKLSCARCCVTTYCSERCQNLDWTSRAPTSHKRICMSLNSIS</sequence>
<keyword evidence="1" id="KW-0479">Metal-binding</keyword>
<evidence type="ECO:0000256" key="1">
    <source>
        <dbReference type="ARBA" id="ARBA00022723"/>
    </source>
</evidence>
<feature type="domain" description="MYND-type" evidence="6">
    <location>
        <begin position="539"/>
        <end position="587"/>
    </location>
</feature>
<organism evidence="7 8">
    <name type="scientific">Rhizoctonia solani</name>
    <dbReference type="NCBI Taxonomy" id="456999"/>
    <lineage>
        <taxon>Eukaryota</taxon>
        <taxon>Fungi</taxon>
        <taxon>Dikarya</taxon>
        <taxon>Basidiomycota</taxon>
        <taxon>Agaricomycotina</taxon>
        <taxon>Agaricomycetes</taxon>
        <taxon>Cantharellales</taxon>
        <taxon>Ceratobasidiaceae</taxon>
        <taxon>Rhizoctonia</taxon>
    </lineage>
</organism>
<keyword evidence="2 4" id="KW-0863">Zinc-finger</keyword>
<dbReference type="EMBL" id="CAJNJQ010004765">
    <property type="protein sequence ID" value="CAE7213792.1"/>
    <property type="molecule type" value="Genomic_DNA"/>
</dbReference>
<feature type="region of interest" description="Disordered" evidence="5">
    <location>
        <begin position="1"/>
        <end position="30"/>
    </location>
</feature>
<reference evidence="7" key="1">
    <citation type="submission" date="2021-01" db="EMBL/GenBank/DDBJ databases">
        <authorList>
            <person name="Kaushik A."/>
        </authorList>
    </citation>
    <scope>NUCLEOTIDE SEQUENCE</scope>
    <source>
        <strain evidence="7">AG5</strain>
    </source>
</reference>
<comment type="caution">
    <text evidence="7">The sequence shown here is derived from an EMBL/GenBank/DDBJ whole genome shotgun (WGS) entry which is preliminary data.</text>
</comment>
<evidence type="ECO:0000313" key="7">
    <source>
        <dbReference type="EMBL" id="CAE7213792.1"/>
    </source>
</evidence>
<keyword evidence="3" id="KW-0862">Zinc</keyword>
<evidence type="ECO:0000259" key="6">
    <source>
        <dbReference type="PROSITE" id="PS50865"/>
    </source>
</evidence>
<protein>
    <recommendedName>
        <fullName evidence="6">MYND-type domain-containing protein</fullName>
    </recommendedName>
</protein>
<evidence type="ECO:0000256" key="4">
    <source>
        <dbReference type="PROSITE-ProRule" id="PRU00134"/>
    </source>
</evidence>
<dbReference type="Pfam" id="PF01753">
    <property type="entry name" value="zf-MYND"/>
    <property type="match status" value="1"/>
</dbReference>
<accession>A0A8H3I2E4</accession>
<dbReference type="SUPFAM" id="SSF144232">
    <property type="entry name" value="HIT/MYND zinc finger-like"/>
    <property type="match status" value="1"/>
</dbReference>
<evidence type="ECO:0000313" key="8">
    <source>
        <dbReference type="Proteomes" id="UP000663827"/>
    </source>
</evidence>